<dbReference type="SMART" id="SM00646">
    <property type="entry name" value="Ami_3"/>
    <property type="match status" value="1"/>
</dbReference>
<gene>
    <name evidence="5" type="ORF">RIF23_16440</name>
</gene>
<dbReference type="RefSeq" id="WP_310913438.1">
    <property type="nucleotide sequence ID" value="NZ_JAVLVT010000008.1"/>
</dbReference>
<evidence type="ECO:0000313" key="6">
    <source>
        <dbReference type="Proteomes" id="UP001250214"/>
    </source>
</evidence>
<comment type="caution">
    <text evidence="5">The sequence shown here is derived from an EMBL/GenBank/DDBJ whole genome shotgun (WGS) entry which is preliminary data.</text>
</comment>
<accession>A0ABU2H999</accession>
<dbReference type="PANTHER" id="PTHR30404:SF0">
    <property type="entry name" value="N-ACETYLMURAMOYL-L-ALANINE AMIDASE AMIC"/>
    <property type="match status" value="1"/>
</dbReference>
<evidence type="ECO:0000256" key="1">
    <source>
        <dbReference type="ARBA" id="ARBA00022801"/>
    </source>
</evidence>
<dbReference type="CDD" id="cd02696">
    <property type="entry name" value="MurNAc-LAA"/>
    <property type="match status" value="1"/>
</dbReference>
<dbReference type="Proteomes" id="UP001250214">
    <property type="component" value="Unassembled WGS sequence"/>
</dbReference>
<keyword evidence="6" id="KW-1185">Reference proteome</keyword>
<sequence length="289" mass="30106">MLSRTRLRHRRVAHGVVVTVAALALTACGAASDVDAFPGGTDDADSTATLPRPEPDAPTAEAPDALSAESEGPLSGTTIVVDPGHNGGNADAPEQINREVDAGPETKACNTVGAATSDGYPEHEFTFELAQQVAEELRDSGAEVVLTREDNDGVGPCINERAAIANDADAELMLSLHADGGPPTGRGFHVIAPELLPDYTEDIAGPSLDFAESLRDAFRDGTDMPVADYVGSEGIDVRGDLGGLNLSEIPAVFLEAGNMRNAEDAELLTNESWRADAATAIDTAIRNHL</sequence>
<dbReference type="PANTHER" id="PTHR30404">
    <property type="entry name" value="N-ACETYLMURAMOYL-L-ALANINE AMIDASE"/>
    <property type="match status" value="1"/>
</dbReference>
<organism evidence="5 6">
    <name type="scientific">Lipingzhangella rawalii</name>
    <dbReference type="NCBI Taxonomy" id="2055835"/>
    <lineage>
        <taxon>Bacteria</taxon>
        <taxon>Bacillati</taxon>
        <taxon>Actinomycetota</taxon>
        <taxon>Actinomycetes</taxon>
        <taxon>Streptosporangiales</taxon>
        <taxon>Nocardiopsidaceae</taxon>
        <taxon>Lipingzhangella</taxon>
    </lineage>
</organism>
<evidence type="ECO:0000256" key="2">
    <source>
        <dbReference type="SAM" id="MobiDB-lite"/>
    </source>
</evidence>
<dbReference type="SUPFAM" id="SSF53187">
    <property type="entry name" value="Zn-dependent exopeptidases"/>
    <property type="match status" value="1"/>
</dbReference>
<dbReference type="Pfam" id="PF01520">
    <property type="entry name" value="Amidase_3"/>
    <property type="match status" value="1"/>
</dbReference>
<dbReference type="InterPro" id="IPR050695">
    <property type="entry name" value="N-acetylmuramoyl_amidase_3"/>
</dbReference>
<evidence type="ECO:0000313" key="5">
    <source>
        <dbReference type="EMBL" id="MDS1271882.1"/>
    </source>
</evidence>
<dbReference type="EC" id="3.5.1.28" evidence="5"/>
<keyword evidence="1 5" id="KW-0378">Hydrolase</keyword>
<reference evidence="6" key="1">
    <citation type="submission" date="2023-07" db="EMBL/GenBank/DDBJ databases">
        <title>Novel species in the genus Lipingzhangella isolated from Sambhar Salt Lake.</title>
        <authorList>
            <person name="Jiya N."/>
            <person name="Kajale S."/>
            <person name="Sharma A."/>
        </authorList>
    </citation>
    <scope>NUCLEOTIDE SEQUENCE [LARGE SCALE GENOMIC DNA]</scope>
    <source>
        <strain evidence="6">LS1_29</strain>
    </source>
</reference>
<dbReference type="EMBL" id="JAVLVT010000008">
    <property type="protein sequence ID" value="MDS1271882.1"/>
    <property type="molecule type" value="Genomic_DNA"/>
</dbReference>
<dbReference type="Gene3D" id="3.40.630.40">
    <property type="entry name" value="Zn-dependent exopeptidases"/>
    <property type="match status" value="1"/>
</dbReference>
<feature type="chain" id="PRO_5045135211" evidence="3">
    <location>
        <begin position="37"/>
        <end position="289"/>
    </location>
</feature>
<feature type="signal peptide" evidence="3">
    <location>
        <begin position="1"/>
        <end position="36"/>
    </location>
</feature>
<dbReference type="GO" id="GO:0008745">
    <property type="term" value="F:N-acetylmuramoyl-L-alanine amidase activity"/>
    <property type="evidence" value="ECO:0007669"/>
    <property type="project" value="UniProtKB-EC"/>
</dbReference>
<protein>
    <submittedName>
        <fullName evidence="5">N-acetylmuramoyl-L-alanine amidase</fullName>
        <ecNumber evidence="5">3.5.1.28</ecNumber>
    </submittedName>
</protein>
<proteinExistence type="predicted"/>
<evidence type="ECO:0000259" key="4">
    <source>
        <dbReference type="SMART" id="SM00646"/>
    </source>
</evidence>
<keyword evidence="3" id="KW-0732">Signal</keyword>
<feature type="domain" description="MurNAc-LAA" evidence="4">
    <location>
        <begin position="162"/>
        <end position="286"/>
    </location>
</feature>
<dbReference type="InterPro" id="IPR002508">
    <property type="entry name" value="MurNAc-LAA_cat"/>
</dbReference>
<feature type="region of interest" description="Disordered" evidence="2">
    <location>
        <begin position="39"/>
        <end position="94"/>
    </location>
</feature>
<dbReference type="PROSITE" id="PS51257">
    <property type="entry name" value="PROKAR_LIPOPROTEIN"/>
    <property type="match status" value="1"/>
</dbReference>
<name>A0ABU2H999_9ACTN</name>
<evidence type="ECO:0000256" key="3">
    <source>
        <dbReference type="SAM" id="SignalP"/>
    </source>
</evidence>